<evidence type="ECO:0000256" key="1">
    <source>
        <dbReference type="SAM" id="Phobius"/>
    </source>
</evidence>
<feature type="transmembrane region" description="Helical" evidence="1">
    <location>
        <begin position="93"/>
        <end position="112"/>
    </location>
</feature>
<keyword evidence="2" id="KW-0378">Hydrolase</keyword>
<dbReference type="GO" id="GO:0016787">
    <property type="term" value="F:hydrolase activity"/>
    <property type="evidence" value="ECO:0007669"/>
    <property type="project" value="UniProtKB-KW"/>
</dbReference>
<dbReference type="InterPro" id="IPR007404">
    <property type="entry name" value="YdjM-like"/>
</dbReference>
<protein>
    <submittedName>
        <fullName evidence="2">Metal-dependent hydrolase</fullName>
    </submittedName>
</protein>
<keyword evidence="3" id="KW-1185">Reference proteome</keyword>
<evidence type="ECO:0000313" key="3">
    <source>
        <dbReference type="Proteomes" id="UP000502248"/>
    </source>
</evidence>
<dbReference type="AlphaFoldDB" id="A0A7Z2VGP0"/>
<proteinExistence type="predicted"/>
<dbReference type="PANTHER" id="PTHR40031:SF1">
    <property type="entry name" value="MEMBRANE-BOUND METAL-DEPENDENT HYDROLASE"/>
    <property type="match status" value="1"/>
</dbReference>
<keyword evidence="1" id="KW-1133">Transmembrane helix</keyword>
<dbReference type="EMBL" id="CP051680">
    <property type="protein sequence ID" value="QJD82544.1"/>
    <property type="molecule type" value="Genomic_DNA"/>
</dbReference>
<dbReference type="InterPro" id="IPR053170">
    <property type="entry name" value="Transcription_regulator"/>
</dbReference>
<accession>A0A7Z2VGP0</accession>
<reference evidence="2 3" key="1">
    <citation type="submission" date="2020-04" db="EMBL/GenBank/DDBJ databases">
        <title>Genome sequencing of novel species.</title>
        <authorList>
            <person name="Heo J."/>
            <person name="Kim S.-J."/>
            <person name="Kim J.-S."/>
            <person name="Hong S.-B."/>
            <person name="Kwon S.-W."/>
        </authorList>
    </citation>
    <scope>NUCLEOTIDE SEQUENCE [LARGE SCALE GENOMIC DNA]</scope>
    <source>
        <strain evidence="2 3">MFER-1</strain>
    </source>
</reference>
<feature type="transmembrane region" description="Helical" evidence="1">
    <location>
        <begin position="133"/>
        <end position="154"/>
    </location>
</feature>
<keyword evidence="1" id="KW-0472">Membrane</keyword>
<feature type="transmembrane region" description="Helical" evidence="1">
    <location>
        <begin position="69"/>
        <end position="87"/>
    </location>
</feature>
<keyword evidence="1" id="KW-0812">Transmembrane</keyword>
<dbReference type="Pfam" id="PF04307">
    <property type="entry name" value="YdjM"/>
    <property type="match status" value="1"/>
</dbReference>
<sequence>MDTGSHLLFGATLAGLGFMSPEVASDPHLAAAVLTVTLVGSHAPDLDSVVRFKSQDSYLKHHRGTSHSIPAWFIWAGLIGSLASWAWGVGDQLLLLTLFAFAAVALHVFFDWTNAYGVQCLLPFRKEWLHLDILCLTDPFLVVVHVSAVAFGIFGGQRYALWACAIAWGTTLFYIAWRFLHHGVVLRRVRRRYRRWRAVHVLPGLWWFRWQYVVQTDDGFEMGFIEGRRWLPTKRLPLISPHVCIEATRHVSSVRTLHGFAKREYVSWTREPDGGYLVIWTDLRFWRAKDWPYRAEVKLDDQLNVVNERIGWYKKTWEAPYV</sequence>
<gene>
    <name evidence="2" type="ORF">HH215_04615</name>
</gene>
<name>A0A7Z2VGP0_9BACL</name>
<evidence type="ECO:0000313" key="2">
    <source>
        <dbReference type="EMBL" id="QJD82544.1"/>
    </source>
</evidence>
<feature type="transmembrane region" description="Helical" evidence="1">
    <location>
        <begin position="160"/>
        <end position="180"/>
    </location>
</feature>
<dbReference type="KEGG" id="cheb:HH215_04615"/>
<dbReference type="RefSeq" id="WP_169278842.1">
    <property type="nucleotide sequence ID" value="NZ_CP051680.1"/>
</dbReference>
<dbReference type="Proteomes" id="UP000502248">
    <property type="component" value="Chromosome"/>
</dbReference>
<organism evidence="2 3">
    <name type="scientific">Cohnella herbarum</name>
    <dbReference type="NCBI Taxonomy" id="2728023"/>
    <lineage>
        <taxon>Bacteria</taxon>
        <taxon>Bacillati</taxon>
        <taxon>Bacillota</taxon>
        <taxon>Bacilli</taxon>
        <taxon>Bacillales</taxon>
        <taxon>Paenibacillaceae</taxon>
        <taxon>Cohnella</taxon>
    </lineage>
</organism>
<dbReference type="PANTHER" id="PTHR40031">
    <property type="entry name" value="HYPOTHETICAL MEMBRANE SPANNING PROTEIN"/>
    <property type="match status" value="1"/>
</dbReference>